<dbReference type="AlphaFoldDB" id="A0A845QZG9"/>
<feature type="transmembrane region" description="Helical" evidence="5">
    <location>
        <begin position="55"/>
        <end position="73"/>
    </location>
</feature>
<keyword evidence="4 5" id="KW-0472">Membrane</keyword>
<proteinExistence type="predicted"/>
<dbReference type="Pfam" id="PF02361">
    <property type="entry name" value="CbiQ"/>
    <property type="match status" value="1"/>
</dbReference>
<gene>
    <name evidence="6" type="ORF">D3Z33_06820</name>
</gene>
<evidence type="ECO:0000313" key="6">
    <source>
        <dbReference type="EMBL" id="NBI06572.1"/>
    </source>
</evidence>
<dbReference type="OrthoDB" id="2039442at2"/>
<evidence type="ECO:0000256" key="3">
    <source>
        <dbReference type="ARBA" id="ARBA00022989"/>
    </source>
</evidence>
<feature type="transmembrane region" description="Helical" evidence="5">
    <location>
        <begin position="223"/>
        <end position="241"/>
    </location>
</feature>
<evidence type="ECO:0000256" key="2">
    <source>
        <dbReference type="ARBA" id="ARBA00022692"/>
    </source>
</evidence>
<keyword evidence="2 5" id="KW-0812">Transmembrane</keyword>
<dbReference type="Proteomes" id="UP000467132">
    <property type="component" value="Unassembled WGS sequence"/>
</dbReference>
<organism evidence="6 7">
    <name type="scientific">Senegalia massiliensis</name>
    <dbReference type="NCBI Taxonomy" id="1720316"/>
    <lineage>
        <taxon>Bacteria</taxon>
        <taxon>Bacillati</taxon>
        <taxon>Bacillota</taxon>
        <taxon>Clostridia</taxon>
        <taxon>Eubacteriales</taxon>
        <taxon>Clostridiaceae</taxon>
        <taxon>Senegalia</taxon>
    </lineage>
</organism>
<evidence type="ECO:0000256" key="4">
    <source>
        <dbReference type="ARBA" id="ARBA00023136"/>
    </source>
</evidence>
<evidence type="ECO:0000256" key="1">
    <source>
        <dbReference type="ARBA" id="ARBA00004141"/>
    </source>
</evidence>
<dbReference type="EMBL" id="QXXA01000006">
    <property type="protein sequence ID" value="NBI06572.1"/>
    <property type="molecule type" value="Genomic_DNA"/>
</dbReference>
<protein>
    <submittedName>
        <fullName evidence="6">Energy-coupling factor transporter transmembrane protein EcfT</fullName>
    </submittedName>
</protein>
<name>A0A845QZG9_9CLOT</name>
<feature type="transmembrane region" description="Helical" evidence="5">
    <location>
        <begin position="12"/>
        <end position="43"/>
    </location>
</feature>
<keyword evidence="7" id="KW-1185">Reference proteome</keyword>
<evidence type="ECO:0000313" key="7">
    <source>
        <dbReference type="Proteomes" id="UP000467132"/>
    </source>
</evidence>
<keyword evidence="3 5" id="KW-1133">Transmembrane helix</keyword>
<accession>A0A845QZG9</accession>
<comment type="subcellular location">
    <subcellularLocation>
        <location evidence="1">Membrane</location>
        <topology evidence="1">Multi-pass membrane protein</topology>
    </subcellularLocation>
</comment>
<dbReference type="GO" id="GO:0005886">
    <property type="term" value="C:plasma membrane"/>
    <property type="evidence" value="ECO:0007669"/>
    <property type="project" value="UniProtKB-ARBA"/>
</dbReference>
<dbReference type="InterPro" id="IPR003339">
    <property type="entry name" value="ABC/ECF_trnsptr_transmembrane"/>
</dbReference>
<dbReference type="CDD" id="cd16914">
    <property type="entry name" value="EcfT"/>
    <property type="match status" value="1"/>
</dbReference>
<comment type="caution">
    <text evidence="6">The sequence shown here is derived from an EMBL/GenBank/DDBJ whole genome shotgun (WGS) entry which is preliminary data.</text>
</comment>
<feature type="transmembrane region" description="Helical" evidence="5">
    <location>
        <begin position="93"/>
        <end position="112"/>
    </location>
</feature>
<sequence>MRALDSYHPIVIFTYFCSVILFSMFFMHPIFLAISLLSSIIYLGVLKGFHKTKKTILLSIPIFLLIAISNPIFSHKGVTPLFYVNYNPITLESIIYGLSMASMIITVIYWFSCYNEIMTSDKFISLFGQVSPNIALIISMTLNTIPRMKSQIKLISNSQKTLGMYVTSGSIMKRAKSSIRILSILITWALENAIDTADSMKSRGYGLKGRSSYSIFKFRKNDLILLSYIIFLVIISLYGEFFDYISFSYYPYITDINSSSFAILLYFSYLLLMTLPVAIEFKEEIKWRSSISKI</sequence>
<evidence type="ECO:0000256" key="5">
    <source>
        <dbReference type="SAM" id="Phobius"/>
    </source>
</evidence>
<dbReference type="RefSeq" id="WP_160197041.1">
    <property type="nucleotide sequence ID" value="NZ_QXXA01000006.1"/>
</dbReference>
<reference evidence="6 7" key="1">
    <citation type="submission" date="2018-08" db="EMBL/GenBank/DDBJ databases">
        <title>Murine metabolic-syndrome-specific gut microbial biobank.</title>
        <authorList>
            <person name="Liu C."/>
        </authorList>
    </citation>
    <scope>NUCLEOTIDE SEQUENCE [LARGE SCALE GENOMIC DNA]</scope>
    <source>
        <strain evidence="6 7">583</strain>
    </source>
</reference>
<feature type="transmembrane region" description="Helical" evidence="5">
    <location>
        <begin position="261"/>
        <end position="279"/>
    </location>
</feature>